<evidence type="ECO:0000256" key="8">
    <source>
        <dbReference type="ARBA" id="ARBA00030238"/>
    </source>
</evidence>
<dbReference type="PANTHER" id="PTHR43447">
    <property type="entry name" value="ALPHA-AMYLASE"/>
    <property type="match status" value="1"/>
</dbReference>
<comment type="caution">
    <text evidence="11">The sequence shown here is derived from an EMBL/GenBank/DDBJ whole genome shotgun (WGS) entry which is preliminary data.</text>
</comment>
<dbReference type="GO" id="GO:0005975">
    <property type="term" value="P:carbohydrate metabolic process"/>
    <property type="evidence" value="ECO:0007669"/>
    <property type="project" value="InterPro"/>
</dbReference>
<dbReference type="OrthoDB" id="550577at2759"/>
<reference evidence="11 12" key="1">
    <citation type="submission" date="2020-10" db="EMBL/GenBank/DDBJ databases">
        <title>The Coptis chinensis genome and diversification of protoberbering-type alkaloids.</title>
        <authorList>
            <person name="Wang B."/>
            <person name="Shu S."/>
            <person name="Song C."/>
            <person name="Liu Y."/>
        </authorList>
    </citation>
    <scope>NUCLEOTIDE SEQUENCE [LARGE SCALE GENOMIC DNA]</scope>
    <source>
        <strain evidence="11">HL-2020</strain>
        <tissue evidence="11">Leaf</tissue>
    </source>
</reference>
<dbReference type="InterPro" id="IPR013780">
    <property type="entry name" value="Glyco_hydro_b"/>
</dbReference>
<gene>
    <name evidence="11" type="ORF">IFM89_027620</name>
</gene>
<dbReference type="Gene3D" id="3.20.20.80">
    <property type="entry name" value="Glycosidases"/>
    <property type="match status" value="1"/>
</dbReference>
<dbReference type="GO" id="GO:0005509">
    <property type="term" value="F:calcium ion binding"/>
    <property type="evidence" value="ECO:0007669"/>
    <property type="project" value="InterPro"/>
</dbReference>
<comment type="similarity">
    <text evidence="3">Belongs to the glycosyl hydrolase 13 family.</text>
</comment>
<evidence type="ECO:0000256" key="1">
    <source>
        <dbReference type="ARBA" id="ARBA00000548"/>
    </source>
</evidence>
<keyword evidence="5" id="KW-0378">Hydrolase</keyword>
<protein>
    <recommendedName>
        <fullName evidence="4">alpha-amylase</fullName>
        <ecNumber evidence="4">3.2.1.1</ecNumber>
    </recommendedName>
    <alternativeName>
        <fullName evidence="8">1,4-alpha-D-glucan glucanohydrolase</fullName>
    </alternativeName>
</protein>
<dbReference type="EC" id="3.2.1.1" evidence="4"/>
<evidence type="ECO:0000313" key="12">
    <source>
        <dbReference type="Proteomes" id="UP000631114"/>
    </source>
</evidence>
<organism evidence="11 12">
    <name type="scientific">Coptis chinensis</name>
    <dbReference type="NCBI Taxonomy" id="261450"/>
    <lineage>
        <taxon>Eukaryota</taxon>
        <taxon>Viridiplantae</taxon>
        <taxon>Streptophyta</taxon>
        <taxon>Embryophyta</taxon>
        <taxon>Tracheophyta</taxon>
        <taxon>Spermatophyta</taxon>
        <taxon>Magnoliopsida</taxon>
        <taxon>Ranunculales</taxon>
        <taxon>Ranunculaceae</taxon>
        <taxon>Coptidoideae</taxon>
        <taxon>Coptis</taxon>
    </lineage>
</organism>
<evidence type="ECO:0000256" key="5">
    <source>
        <dbReference type="ARBA" id="ARBA00022801"/>
    </source>
</evidence>
<dbReference type="CDD" id="cd11314">
    <property type="entry name" value="AmyAc_arch_bac_plant_AmyA"/>
    <property type="match status" value="1"/>
</dbReference>
<keyword evidence="12" id="KW-1185">Reference proteome</keyword>
<dbReference type="SUPFAM" id="SSF51445">
    <property type="entry name" value="(Trans)glycosidases"/>
    <property type="match status" value="1"/>
</dbReference>
<comment type="catalytic activity">
    <reaction evidence="1">
        <text>Endohydrolysis of (1-&gt;4)-alpha-D-glucosidic linkages in polysaccharides containing three or more (1-&gt;4)-alpha-linked D-glucose units.</text>
        <dbReference type="EC" id="3.2.1.1"/>
    </reaction>
</comment>
<dbReference type="InterPro" id="IPR006047">
    <property type="entry name" value="GH13_cat_dom"/>
</dbReference>
<dbReference type="EMBL" id="JADFTS010000002">
    <property type="protein sequence ID" value="KAF9621766.1"/>
    <property type="molecule type" value="Genomic_DNA"/>
</dbReference>
<feature type="domain" description="Alpha-amylase C-terminal beta-sheet" evidence="10">
    <location>
        <begin position="346"/>
        <end position="404"/>
    </location>
</feature>
<dbReference type="InterPro" id="IPR012850">
    <property type="entry name" value="A-amylase_bs_C"/>
</dbReference>
<dbReference type="GO" id="GO:0004556">
    <property type="term" value="F:alpha-amylase activity"/>
    <property type="evidence" value="ECO:0007669"/>
    <property type="project" value="UniProtKB-UniRule"/>
</dbReference>
<name>A0A835IPJ3_9MAGN</name>
<dbReference type="Pfam" id="PF07821">
    <property type="entry name" value="Alpha-amyl_C2"/>
    <property type="match status" value="1"/>
</dbReference>
<accession>A0A835IPJ3</accession>
<dbReference type="SMART" id="SM00642">
    <property type="entry name" value="Aamy"/>
    <property type="match status" value="1"/>
</dbReference>
<evidence type="ECO:0000256" key="2">
    <source>
        <dbReference type="ARBA" id="ARBA00001913"/>
    </source>
</evidence>
<evidence type="ECO:0000256" key="6">
    <source>
        <dbReference type="ARBA" id="ARBA00023277"/>
    </source>
</evidence>
<evidence type="ECO:0000259" key="9">
    <source>
        <dbReference type="SMART" id="SM00642"/>
    </source>
</evidence>
<dbReference type="InterPro" id="IPR006046">
    <property type="entry name" value="Alpha_amylase"/>
</dbReference>
<evidence type="ECO:0000259" key="10">
    <source>
        <dbReference type="SMART" id="SM00810"/>
    </source>
</evidence>
<dbReference type="SUPFAM" id="SSF51011">
    <property type="entry name" value="Glycosyl hydrolase domain"/>
    <property type="match status" value="1"/>
</dbReference>
<proteinExistence type="inferred from homology"/>
<dbReference type="PRINTS" id="PR00110">
    <property type="entry name" value="ALPHAAMYLASE"/>
</dbReference>
<dbReference type="SMART" id="SM00810">
    <property type="entry name" value="Alpha-amyl_C2"/>
    <property type="match status" value="1"/>
</dbReference>
<evidence type="ECO:0000256" key="3">
    <source>
        <dbReference type="ARBA" id="ARBA00008061"/>
    </source>
</evidence>
<evidence type="ECO:0000313" key="11">
    <source>
        <dbReference type="EMBL" id="KAF9621766.1"/>
    </source>
</evidence>
<comment type="cofactor">
    <cofactor evidence="2">
        <name>Ca(2+)</name>
        <dbReference type="ChEBI" id="CHEBI:29108"/>
    </cofactor>
</comment>
<evidence type="ECO:0000256" key="7">
    <source>
        <dbReference type="ARBA" id="ARBA00023295"/>
    </source>
</evidence>
<evidence type="ECO:0000256" key="4">
    <source>
        <dbReference type="ARBA" id="ARBA00012595"/>
    </source>
</evidence>
<keyword evidence="7" id="KW-0326">Glycosidase</keyword>
<keyword evidence="6" id="KW-0119">Carbohydrate metabolism</keyword>
<dbReference type="InterPro" id="IPR017853">
    <property type="entry name" value="GH"/>
</dbReference>
<sequence length="404" mass="46436">MGGLSNEHREGSQDRDQSTVLRDGKEILIQAFNWESHKNDWWQNLERFLIFQNLGLHQYGYHLQQIPSHLKVSYLRSGYLPQNLYSLNSAYGSEHLLKTLLQKMKQYNVRAMADIVINHRVGTTQGHGGRYNRYDGVPLSWDERAVTSCSGGLGNQSTGDNFHGIPNIDHTQTFVRKDIIQWLSWLRNNVGFQDFRFDFAKGYAPKYVKEYIEGAKPIFSVGEYWDSCNYSGTRLEYNQDSHRQRIINWIDNTGGLSTAFDFTTKGILQEAVKGELWRLCDPQGKPPGLMGWWPSRAVTFIDNHDTGQHRVIGLSPQVILWSILRSFYDWGETIHDQIVKLIDIRRSHGIHSRSSVRILEARPNLYSAIIGECVCMKIGVESWCPAGGEWILATSGRNYAIWHK</sequence>
<feature type="domain" description="Glycosyl hydrolase family 13 catalytic" evidence="9">
    <location>
        <begin position="26"/>
        <end position="345"/>
    </location>
</feature>
<dbReference type="AlphaFoldDB" id="A0A835IPJ3"/>
<dbReference type="Gene3D" id="2.60.40.1180">
    <property type="entry name" value="Golgi alpha-mannosidase II"/>
    <property type="match status" value="1"/>
</dbReference>
<dbReference type="Proteomes" id="UP000631114">
    <property type="component" value="Unassembled WGS sequence"/>
</dbReference>